<keyword evidence="8" id="KW-1185">Reference proteome</keyword>
<accession>A7F1N9</accession>
<evidence type="ECO:0000313" key="8">
    <source>
        <dbReference type="Proteomes" id="UP000001312"/>
    </source>
</evidence>
<dbReference type="SUPFAM" id="SSF50978">
    <property type="entry name" value="WD40 repeat-like"/>
    <property type="match status" value="1"/>
</dbReference>
<gene>
    <name evidence="7" type="ORF">SS1G_11510</name>
</gene>
<dbReference type="InterPro" id="IPR001680">
    <property type="entry name" value="WD40_rpt"/>
</dbReference>
<dbReference type="PANTHER" id="PTHR22847">
    <property type="entry name" value="WD40 REPEAT PROTEIN"/>
    <property type="match status" value="1"/>
</dbReference>
<dbReference type="Proteomes" id="UP000001312">
    <property type="component" value="Unassembled WGS sequence"/>
</dbReference>
<evidence type="ECO:0000256" key="6">
    <source>
        <dbReference type="PROSITE-ProRule" id="PRU00221"/>
    </source>
</evidence>
<dbReference type="PROSITE" id="PS00678">
    <property type="entry name" value="WD_REPEATS_1"/>
    <property type="match status" value="1"/>
</dbReference>
<dbReference type="InParanoid" id="A7F1N9"/>
<evidence type="ECO:0000256" key="2">
    <source>
        <dbReference type="ARBA" id="ARBA00022737"/>
    </source>
</evidence>
<evidence type="ECO:0000256" key="1">
    <source>
        <dbReference type="ARBA" id="ARBA00022574"/>
    </source>
</evidence>
<dbReference type="GO" id="GO:1990234">
    <property type="term" value="C:transferase complex"/>
    <property type="evidence" value="ECO:0007669"/>
    <property type="project" value="UniProtKB-ARBA"/>
</dbReference>
<dbReference type="PANTHER" id="PTHR22847:SF637">
    <property type="entry name" value="WD REPEAT DOMAIN 5B"/>
    <property type="match status" value="1"/>
</dbReference>
<name>A7F1N9_SCLS1</name>
<dbReference type="SMART" id="SM00320">
    <property type="entry name" value="WD40"/>
    <property type="match status" value="2"/>
</dbReference>
<reference evidence="8" key="1">
    <citation type="journal article" date="2011" name="PLoS Genet.">
        <title>Genomic analysis of the necrotrophic fungal pathogens Sclerotinia sclerotiorum and Botrytis cinerea.</title>
        <authorList>
            <person name="Amselem J."/>
            <person name="Cuomo C.A."/>
            <person name="van Kan J.A."/>
            <person name="Viaud M."/>
            <person name="Benito E.P."/>
            <person name="Couloux A."/>
            <person name="Coutinho P.M."/>
            <person name="de Vries R.P."/>
            <person name="Dyer P.S."/>
            <person name="Fillinger S."/>
            <person name="Fournier E."/>
            <person name="Gout L."/>
            <person name="Hahn M."/>
            <person name="Kohn L."/>
            <person name="Lapalu N."/>
            <person name="Plummer K.M."/>
            <person name="Pradier J.M."/>
            <person name="Quevillon E."/>
            <person name="Sharon A."/>
            <person name="Simon A."/>
            <person name="ten Have A."/>
            <person name="Tudzynski B."/>
            <person name="Tudzynski P."/>
            <person name="Wincker P."/>
            <person name="Andrew M."/>
            <person name="Anthouard V."/>
            <person name="Beever R.E."/>
            <person name="Beffa R."/>
            <person name="Benoit I."/>
            <person name="Bouzid O."/>
            <person name="Brault B."/>
            <person name="Chen Z."/>
            <person name="Choquer M."/>
            <person name="Collemare J."/>
            <person name="Cotton P."/>
            <person name="Danchin E.G."/>
            <person name="Da Silva C."/>
            <person name="Gautier A."/>
            <person name="Giraud C."/>
            <person name="Giraud T."/>
            <person name="Gonzalez C."/>
            <person name="Grossetete S."/>
            <person name="Guldener U."/>
            <person name="Henrissat B."/>
            <person name="Howlett B.J."/>
            <person name="Kodira C."/>
            <person name="Kretschmer M."/>
            <person name="Lappartient A."/>
            <person name="Leroch M."/>
            <person name="Levis C."/>
            <person name="Mauceli E."/>
            <person name="Neuveglise C."/>
            <person name="Oeser B."/>
            <person name="Pearson M."/>
            <person name="Poulain J."/>
            <person name="Poussereau N."/>
            <person name="Quesneville H."/>
            <person name="Rascle C."/>
            <person name="Schumacher J."/>
            <person name="Segurens B."/>
            <person name="Sexton A."/>
            <person name="Silva E."/>
            <person name="Sirven C."/>
            <person name="Soanes D.M."/>
            <person name="Talbot N.J."/>
            <person name="Templeton M."/>
            <person name="Yandava C."/>
            <person name="Yarden O."/>
            <person name="Zeng Q."/>
            <person name="Rollins J.A."/>
            <person name="Lebrun M.H."/>
            <person name="Dickman M."/>
        </authorList>
    </citation>
    <scope>NUCLEOTIDE SEQUENCE [LARGE SCALE GENOMIC DNA]</scope>
    <source>
        <strain evidence="8">ATCC 18683 / 1980 / Ss-1</strain>
    </source>
</reference>
<dbReference type="STRING" id="665079.A7F1N9"/>
<proteinExistence type="inferred from homology"/>
<dbReference type="Gene3D" id="2.130.10.10">
    <property type="entry name" value="YVTN repeat-like/Quinoprotein amine dehydrogenase"/>
    <property type="match status" value="1"/>
</dbReference>
<dbReference type="KEGG" id="ssl:SS1G_11510"/>
<protein>
    <recommendedName>
        <fullName evidence="4">Mitochondrial division protein 1</fullName>
    </recommendedName>
</protein>
<dbReference type="Pfam" id="PF00400">
    <property type="entry name" value="WD40"/>
    <property type="match status" value="1"/>
</dbReference>
<evidence type="ECO:0000256" key="4">
    <source>
        <dbReference type="ARBA" id="ARBA00039789"/>
    </source>
</evidence>
<organism evidence="7 8">
    <name type="scientific">Sclerotinia sclerotiorum (strain ATCC 18683 / 1980 / Ss-1)</name>
    <name type="common">White mold</name>
    <name type="synonym">Whetzelinia sclerotiorum</name>
    <dbReference type="NCBI Taxonomy" id="665079"/>
    <lineage>
        <taxon>Eukaryota</taxon>
        <taxon>Fungi</taxon>
        <taxon>Dikarya</taxon>
        <taxon>Ascomycota</taxon>
        <taxon>Pezizomycotina</taxon>
        <taxon>Leotiomycetes</taxon>
        <taxon>Helotiales</taxon>
        <taxon>Sclerotiniaceae</taxon>
        <taxon>Sclerotinia</taxon>
    </lineage>
</organism>
<keyword evidence="2" id="KW-0677">Repeat</keyword>
<dbReference type="AlphaFoldDB" id="A7F1N9"/>
<sequence>MAQRSAEPATLDQGQSWQGQDDAPLRILMHFLTDLPEPMPLSYSRSSLSHVRTIFEKDIPFWIKQKPIVESYWNAMLQTLEGYTSYVHLVAFSLDGKQVVSGSWDNTVRLWDTATGQQIQPTLEGHTRIIYSVAFSPILSSRSCDIVGSTVDSTIAGTTSKGATTSILYPLASLFSLCIIQ</sequence>
<dbReference type="PROSITE" id="PS50082">
    <property type="entry name" value="WD_REPEATS_2"/>
    <property type="match status" value="1"/>
</dbReference>
<comment type="function">
    <text evidence="5">Involved in mitochondrial fission. Acts as an adapter protein required to form mitochondrial fission complexes. Formation of these complexes is required to promote constriction and fission of the mitochondrial compartment at a late step in mitochondrial division.</text>
</comment>
<keyword evidence="1 6" id="KW-0853">WD repeat</keyword>
<evidence type="ECO:0000256" key="3">
    <source>
        <dbReference type="ARBA" id="ARBA00038415"/>
    </source>
</evidence>
<dbReference type="PROSITE" id="PS50294">
    <property type="entry name" value="WD_REPEATS_REGION"/>
    <property type="match status" value="1"/>
</dbReference>
<comment type="similarity">
    <text evidence="3">Belongs to the WD repeat MDV1/CAF4 family.</text>
</comment>
<dbReference type="InterPro" id="IPR036322">
    <property type="entry name" value="WD40_repeat_dom_sf"/>
</dbReference>
<dbReference type="InterPro" id="IPR019775">
    <property type="entry name" value="WD40_repeat_CS"/>
</dbReference>
<feature type="repeat" description="WD" evidence="6">
    <location>
        <begin position="80"/>
        <end position="121"/>
    </location>
</feature>
<dbReference type="InterPro" id="IPR015943">
    <property type="entry name" value="WD40/YVTN_repeat-like_dom_sf"/>
</dbReference>
<dbReference type="EMBL" id="CH476638">
    <property type="protein sequence ID" value="EDN95631.1"/>
    <property type="molecule type" value="Genomic_DNA"/>
</dbReference>
<dbReference type="RefSeq" id="XP_001587517.1">
    <property type="nucleotide sequence ID" value="XM_001587467.1"/>
</dbReference>
<evidence type="ECO:0000313" key="7">
    <source>
        <dbReference type="EMBL" id="EDN95631.1"/>
    </source>
</evidence>
<dbReference type="GeneID" id="5483677"/>
<evidence type="ECO:0000256" key="5">
    <source>
        <dbReference type="ARBA" id="ARBA00043913"/>
    </source>
</evidence>